<protein>
    <recommendedName>
        <fullName evidence="4">Sushi domain-containing protein</fullName>
    </recommendedName>
</protein>
<organism evidence="2">
    <name type="scientific">Oikopleura dioica</name>
    <name type="common">Tunicate</name>
    <dbReference type="NCBI Taxonomy" id="34765"/>
    <lineage>
        <taxon>Eukaryota</taxon>
        <taxon>Metazoa</taxon>
        <taxon>Chordata</taxon>
        <taxon>Tunicata</taxon>
        <taxon>Appendicularia</taxon>
        <taxon>Copelata</taxon>
        <taxon>Oikopleuridae</taxon>
        <taxon>Oikopleura</taxon>
    </lineage>
</organism>
<gene>
    <name evidence="2" type="ORF">GSOID_T00019098001</name>
    <name evidence="3" type="ORF">GSOID_T00024854001</name>
</gene>
<sequence>MRILPLLTVIASAWETGVSSVGSMETSPVSVSIVGRKKAKKQKGVLDESGLLGNSKKNEIEERGTHQCGGVRIPVIECSDKNCEEEFPRYERPCHFPDDNMEGKFKCRILCGAGYGVEDGAPNKIKCIGNKKNGFRWKRTIKNNVLKCVPKM</sequence>
<name>E4Y688_OIKDI</name>
<dbReference type="EMBL" id="FN654548">
    <property type="protein sequence ID" value="CBY34817.1"/>
    <property type="molecule type" value="Genomic_DNA"/>
</dbReference>
<dbReference type="AlphaFoldDB" id="E4Y688"/>
<feature type="chain" id="PRO_5007654028" description="Sushi domain-containing protein" evidence="1">
    <location>
        <begin position="21"/>
        <end position="152"/>
    </location>
</feature>
<evidence type="ECO:0000313" key="3">
    <source>
        <dbReference type="EMBL" id="CBY34817.1"/>
    </source>
</evidence>
<evidence type="ECO:0000256" key="1">
    <source>
        <dbReference type="SAM" id="SignalP"/>
    </source>
</evidence>
<proteinExistence type="predicted"/>
<accession>E4Y688</accession>
<feature type="signal peptide" evidence="1">
    <location>
        <begin position="1"/>
        <end position="20"/>
    </location>
</feature>
<evidence type="ECO:0008006" key="4">
    <source>
        <dbReference type="Google" id="ProtNLM"/>
    </source>
</evidence>
<dbReference type="Proteomes" id="UP000011014">
    <property type="component" value="Unassembled WGS sequence"/>
</dbReference>
<keyword evidence="1" id="KW-0732">Signal</keyword>
<reference evidence="2" key="1">
    <citation type="journal article" date="2010" name="Science">
        <title>Plasticity of animal genome architecture unmasked by rapid evolution of a pelagic tunicate.</title>
        <authorList>
            <person name="Denoeud F."/>
            <person name="Henriet S."/>
            <person name="Mungpakdee S."/>
            <person name="Aury J.M."/>
            <person name="Da Silva C."/>
            <person name="Brinkmann H."/>
            <person name="Mikhaleva J."/>
            <person name="Olsen L.C."/>
            <person name="Jubin C."/>
            <person name="Canestro C."/>
            <person name="Bouquet J.M."/>
            <person name="Danks G."/>
            <person name="Poulain J."/>
            <person name="Campsteijn C."/>
            <person name="Adamski M."/>
            <person name="Cross I."/>
            <person name="Yadetie F."/>
            <person name="Muffato M."/>
            <person name="Louis A."/>
            <person name="Butcher S."/>
            <person name="Tsagkogeorga G."/>
            <person name="Konrad A."/>
            <person name="Singh S."/>
            <person name="Jensen M.F."/>
            <person name="Cong E.H."/>
            <person name="Eikeseth-Otteraa H."/>
            <person name="Noel B."/>
            <person name="Anthouard V."/>
            <person name="Porcel B.M."/>
            <person name="Kachouri-Lafond R."/>
            <person name="Nishino A."/>
            <person name="Ugolini M."/>
            <person name="Chourrout P."/>
            <person name="Nishida H."/>
            <person name="Aasland R."/>
            <person name="Huzurbazar S."/>
            <person name="Westhof E."/>
            <person name="Delsuc F."/>
            <person name="Lehrach H."/>
            <person name="Reinhardt R."/>
            <person name="Weissenbach J."/>
            <person name="Roy S.W."/>
            <person name="Artiguenave F."/>
            <person name="Postlethwait J.H."/>
            <person name="Manak J.R."/>
            <person name="Thompson E.M."/>
            <person name="Jaillon O."/>
            <person name="Du Pasquier L."/>
            <person name="Boudinot P."/>
            <person name="Liberles D.A."/>
            <person name="Volff J.N."/>
            <person name="Philippe H."/>
            <person name="Lenhard B."/>
            <person name="Roest Crollius H."/>
            <person name="Wincker P."/>
            <person name="Chourrout D."/>
        </authorList>
    </citation>
    <scope>NUCLEOTIDE SEQUENCE [LARGE SCALE GENOMIC DNA]</scope>
</reference>
<dbReference type="EMBL" id="FN654293">
    <property type="protein sequence ID" value="CBY31138.1"/>
    <property type="molecule type" value="Genomic_DNA"/>
</dbReference>
<evidence type="ECO:0000313" key="2">
    <source>
        <dbReference type="EMBL" id="CBY31138.1"/>
    </source>
</evidence>